<evidence type="ECO:0000259" key="5">
    <source>
        <dbReference type="PROSITE" id="PS51043"/>
    </source>
</evidence>
<feature type="domain" description="WWE" evidence="4">
    <location>
        <begin position="1834"/>
        <end position="1916"/>
    </location>
</feature>
<dbReference type="GO" id="GO:0004620">
    <property type="term" value="F:phospholipase activity"/>
    <property type="evidence" value="ECO:0007669"/>
    <property type="project" value="TreeGrafter"/>
</dbReference>
<accession>A0A9N8KZ95</accession>
<evidence type="ECO:0000313" key="7">
    <source>
        <dbReference type="Proteomes" id="UP001154114"/>
    </source>
</evidence>
<evidence type="ECO:0000313" key="6">
    <source>
        <dbReference type="EMBL" id="CAD0207024.1"/>
    </source>
</evidence>
<feature type="region of interest" description="Disordered" evidence="3">
    <location>
        <begin position="1443"/>
        <end position="1463"/>
    </location>
</feature>
<protein>
    <submittedName>
        <fullName evidence="6">Uncharacterized protein</fullName>
    </submittedName>
</protein>
<reference evidence="6" key="1">
    <citation type="submission" date="2021-12" db="EMBL/GenBank/DDBJ databases">
        <authorList>
            <person name="King R."/>
        </authorList>
    </citation>
    <scope>NUCLEOTIDE SEQUENCE</scope>
</reference>
<sequence length="2381" mass="263920">MIDEQLGVSLNGTWASDVATGTLEGILEHIIGSSPLTLDHSDHDHTNLPSGDSTSILQGTYLDQHVTQEPMSTVSKASVKSGDDFDVNEYFARLQGTRYVSAPINSNADQNANLTETEENLEEINLNEDKTEVQQSLTADIAQNFSQLPTVLPHVASAVFSSFTNMLNYKSREQTPDERYQGLQEPYRGPPQGYQDTYSGGFQGVDMAAATVAPVAPVAPIVAEEVKEVAPPPKEPPIGGATNYRITTRKKYAQIPGLSSGQTTDHIQQLAFNPHTQNVPSYFVPTPEDTNHNIYKPLDNLAQPISTINPIEQNVRETYNIGEVDSVKASDNQPNVFNVPKDNAPNFFEEKLPPAPFVFQDNVKNTIPPPPMFSSQKKEVVTTAKSVLPPSVARRIGSNQPVIKPPTIQVNVTENIFVPTFDPTAFAETPAISDPIGSQMYVTNQATFPQVQEKQATNIPNIPPPGQFMPTPPPGFGSAPPTSVVPPPTSVIAPPTAPPKLPPQTLPGPPANVSSTNIAAPPMFAPTSSQVPPSIFTPSSIPIDGTPSAVESSKPPLSNIFSPSPLVPAQMPPAATITPNTGPPNTGPALFSPPTNTSIPPPYFNPASITEPTPEQTPPKPLVEPPKATEGLNFRMVKKRPQYYSGPIEGVGAISNSIKPVIQPVTQPVETGTFHGAMFTPEQPQVVQNVPLMPFDINKPIETAPLMPALNESSSSNVQPSTFDITQPTAYPHYDIAAPIQNYEYNSAFDMSRSTTNTYKEESQESKGFGIIGSLKSKLSSLDINKIQHSVTNFFDPAYNSTKVEDAVPQKSEPYVPMQPQGNVNNFEIFVPSVQPNQAYNYEQHQQAIHATDQYYRYPNFQNQGQPSAMHCSNYNHYPQQNVYANVEATINTASVPTNVESAPRMTEVPYTEPIPAPIEQAKEPAFEVKANEGTFEPEATKVVHNVTTIEEKSAISFFELDTFNKQSNFVPDYKTEQPIPIMPIPKPIGPQVAQDNQKDLSLSTDKIELLKSEKIASIFEANPKVDLFASDKVLDSQENKFKTVDMFASTSFSKPSMEYGAQTVDLFNTKPKEPIVEKADMLFATLPVESKVEDVFSSTIFKEDAAKDNILEYLKKDDVPILGVSSVPLFGLSTIVPDKSLEFITGDSNLASKHSSMSFFDHPHKPEECPAPKHIEMLKKTSSFSFFENVSNIPKEKENIATDLPSSEVAKETLKQDIEYNSPVIESASVDREQSELSERTDKEADDDNELNICETCREVNKPEDNDDEQDVTNQLIENITAPIQLSNPVEAVLTEASSTGPSTTQIALDAKQFDEISHITEETMETIQVQSATELLEDADEIKAMNYGWTDDLLKQDYTFNIDPNSMGFFGKNSLFFDKVPTNADEIKHHEDLLARTLNAPSAPPEEEDTKSDPGILDVHSIEQDANKDFPLFEEFVIEPSDHDDDRNDFKKSEDKDEDSFTNRVEKYKKMEPNESSKSLFFDAPPQTIGMASYFDTGNFAADNHYRITKTTNNAPTIPPGFEEEFRKRLALAKLKEEQQLADINKERHVPDTSTQTRQTLVVSYTTAQSAPTYSSPKTIGFNVEANVTKLVEDQIDDVTADNDVATAAEVTIKDKVETPAPEPVQPAVTTVKEEIKAEIKLPDPKNFFADDTPVKTDTAPESFSRLASYFSSPPKTDHAKSFFELSQSQNHYRHASINNQYSDIIKDLTSVQNLAVPTDQTIRHVNYFTVEYDSVLPELNKGDTSKDKTDLFENDDKFDVNSLVTNCRYCAKIVGTTFKVRTATNDINSDQSSTSPNMETNQESARGSVTVNFDGLTIQEEPNEGIAGLTENRASSEYTPVKHHWFYRVDVEDKSIWRGFSVIDSRALETAYLSPELDDQTLVATDGGRYDVNIMGRLRIPVYWSDKPTNVRRCSWFYKGATDARYVPYTEPTAEKLEEEYRHGVTTGEWHRRLVLPNGEVVVMHGPSVMVHFLHSDAFSTPPQSTSRPRVVRRGHDESEIEDTEPSHIDHLLLLCHGVGSACDMRFRSVEEVVEDFRATSLQLIQSHYRNSYDQGVVSRVEVLPISWHATLHSGETGVDRRLAQITLDSIPRLRSFTNDTVLDVLFYTSPVFCQTIIDTVCKELNRIYSLFVQRNPSFKGGVSLGGHSLGSVILYDLLCHQADRSSAAPAPSDKQYVSGSAGTGQLCVQYPRLAFAPDALYALGSPIAIFECIRGVESLGASFSLPTCKNFFNIFHPYDPIAYRIEPLIDPRLRDLKPFLIPHHKGRKRMHLELKDTMARVGADLKQKLLESLKSTWNKWKAPPPTDGQLEKVVEEEIEKEHLCEDSKEELANESELSTPEVLGRLNGGRRVDYVLQEAPLEMINEYIFAMSSHVGY</sequence>
<dbReference type="PROSITE" id="PS50918">
    <property type="entry name" value="WWE"/>
    <property type="match status" value="1"/>
</dbReference>
<dbReference type="PANTHER" id="PTHR23509:SF10">
    <property type="entry name" value="LD21067P"/>
    <property type="match status" value="1"/>
</dbReference>
<dbReference type="PANTHER" id="PTHR23509">
    <property type="entry name" value="PA-PL1 PHOSPHOLIPASE FAMILY"/>
    <property type="match status" value="1"/>
</dbReference>
<keyword evidence="7" id="KW-1185">Reference proteome</keyword>
<dbReference type="OrthoDB" id="69269at2759"/>
<evidence type="ECO:0000256" key="2">
    <source>
        <dbReference type="SAM" id="Coils"/>
    </source>
</evidence>
<evidence type="ECO:0000256" key="1">
    <source>
        <dbReference type="ARBA" id="ARBA00038464"/>
    </source>
</evidence>
<dbReference type="InterPro" id="IPR058055">
    <property type="entry name" value="PA-PLA1"/>
</dbReference>
<dbReference type="GO" id="GO:0046872">
    <property type="term" value="F:metal ion binding"/>
    <property type="evidence" value="ECO:0007669"/>
    <property type="project" value="InterPro"/>
</dbReference>
<keyword evidence="2" id="KW-0175">Coiled coil</keyword>
<evidence type="ECO:0000259" key="4">
    <source>
        <dbReference type="PROSITE" id="PS50918"/>
    </source>
</evidence>
<feature type="region of interest" description="Disordered" evidence="3">
    <location>
        <begin position="578"/>
        <end position="627"/>
    </location>
</feature>
<feature type="coiled-coil region" evidence="2">
    <location>
        <begin position="107"/>
        <end position="134"/>
    </location>
</feature>
<feature type="compositionally biased region" description="Pro residues" evidence="3">
    <location>
        <begin position="615"/>
        <end position="624"/>
    </location>
</feature>
<dbReference type="InterPro" id="IPR004177">
    <property type="entry name" value="DDHD_dom"/>
</dbReference>
<feature type="domain" description="DDHD" evidence="5">
    <location>
        <begin position="2197"/>
        <end position="2381"/>
    </location>
</feature>
<gene>
    <name evidence="6" type="ORF">CINC_LOCUS10003</name>
</gene>
<proteinExistence type="inferred from homology"/>
<dbReference type="InterPro" id="IPR057825">
    <property type="entry name" value="WWE_SEC23-DDH2"/>
</dbReference>
<name>A0A9N8KZ95_CHRIL</name>
<dbReference type="InterPro" id="IPR004170">
    <property type="entry name" value="WWE_dom"/>
</dbReference>
<organism evidence="6 7">
    <name type="scientific">Chrysodeixis includens</name>
    <name type="common">Soybean looper</name>
    <name type="synonym">Pseudoplusia includens</name>
    <dbReference type="NCBI Taxonomy" id="689277"/>
    <lineage>
        <taxon>Eukaryota</taxon>
        <taxon>Metazoa</taxon>
        <taxon>Ecdysozoa</taxon>
        <taxon>Arthropoda</taxon>
        <taxon>Hexapoda</taxon>
        <taxon>Insecta</taxon>
        <taxon>Pterygota</taxon>
        <taxon>Neoptera</taxon>
        <taxon>Endopterygota</taxon>
        <taxon>Lepidoptera</taxon>
        <taxon>Glossata</taxon>
        <taxon>Ditrysia</taxon>
        <taxon>Noctuoidea</taxon>
        <taxon>Noctuidae</taxon>
        <taxon>Plusiinae</taxon>
        <taxon>Chrysodeixis</taxon>
    </lineage>
</organism>
<dbReference type="Pfam" id="PF23464">
    <property type="entry name" value="WWE_3"/>
    <property type="match status" value="1"/>
</dbReference>
<feature type="region of interest" description="Disordered" evidence="3">
    <location>
        <begin position="1221"/>
        <end position="1248"/>
    </location>
</feature>
<dbReference type="EMBL" id="LR824034">
    <property type="protein sequence ID" value="CAD0207024.1"/>
    <property type="molecule type" value="Genomic_DNA"/>
</dbReference>
<dbReference type="GO" id="GO:0030134">
    <property type="term" value="C:COPII-coated ER to Golgi transport vesicle"/>
    <property type="evidence" value="ECO:0007669"/>
    <property type="project" value="TreeGrafter"/>
</dbReference>
<feature type="region of interest" description="Disordered" evidence="3">
    <location>
        <begin position="1789"/>
        <end position="1808"/>
    </location>
</feature>
<comment type="similarity">
    <text evidence="1">Belongs to the PA-PLA1 family.</text>
</comment>
<dbReference type="Pfam" id="PF02862">
    <property type="entry name" value="DDHD"/>
    <property type="match status" value="1"/>
</dbReference>
<dbReference type="Pfam" id="PF02825">
    <property type="entry name" value="WWE"/>
    <property type="match status" value="1"/>
</dbReference>
<evidence type="ECO:0000256" key="3">
    <source>
        <dbReference type="SAM" id="MobiDB-lite"/>
    </source>
</evidence>
<dbReference type="SMART" id="SM01127">
    <property type="entry name" value="DDHD"/>
    <property type="match status" value="1"/>
</dbReference>
<dbReference type="Proteomes" id="UP001154114">
    <property type="component" value="Chromosome 31"/>
</dbReference>
<dbReference type="PROSITE" id="PS51043">
    <property type="entry name" value="DDHD"/>
    <property type="match status" value="1"/>
</dbReference>
<feature type="compositionally biased region" description="Basic and acidic residues" evidence="3">
    <location>
        <begin position="1230"/>
        <end position="1244"/>
    </location>
</feature>